<dbReference type="GO" id="GO:0004322">
    <property type="term" value="F:ferroxidase activity"/>
    <property type="evidence" value="ECO:0007669"/>
    <property type="project" value="UniProtKB-EC"/>
</dbReference>
<organism evidence="4 5">
    <name type="scientific">Mesorhizobium escarrei</name>
    <dbReference type="NCBI Taxonomy" id="666018"/>
    <lineage>
        <taxon>Bacteria</taxon>
        <taxon>Pseudomonadati</taxon>
        <taxon>Pseudomonadota</taxon>
        <taxon>Alphaproteobacteria</taxon>
        <taxon>Hyphomicrobiales</taxon>
        <taxon>Phyllobacteriaceae</taxon>
        <taxon>Mesorhizobium</taxon>
    </lineage>
</organism>
<protein>
    <submittedName>
        <fullName evidence="4">Non-specific DNA-binding protein Dps / Iron-binding ferritin-like antioxidant protein / Ferroxidase</fullName>
        <ecNumber evidence="4">1.16.3.1</ecNumber>
    </submittedName>
</protein>
<dbReference type="InterPro" id="IPR009078">
    <property type="entry name" value="Ferritin-like_SF"/>
</dbReference>
<evidence type="ECO:0000256" key="1">
    <source>
        <dbReference type="ARBA" id="ARBA00009497"/>
    </source>
</evidence>
<dbReference type="EMBL" id="CAKXZT010000166">
    <property type="protein sequence ID" value="CAH2408294.1"/>
    <property type="molecule type" value="Genomic_DNA"/>
</dbReference>
<proteinExistence type="inferred from homology"/>
<dbReference type="NCBIfam" id="TIGR03510">
    <property type="entry name" value="XapX"/>
    <property type="match status" value="1"/>
</dbReference>
<keyword evidence="4" id="KW-0560">Oxidoreductase</keyword>
<reference evidence="4 5" key="1">
    <citation type="submission" date="2022-03" db="EMBL/GenBank/DDBJ databases">
        <authorList>
            <person name="Brunel B."/>
        </authorList>
    </citation>
    <scope>NUCLEOTIDE SEQUENCE [LARGE SCALE GENOMIC DNA]</scope>
    <source>
        <strain evidence="4">STM5069sample</strain>
    </source>
</reference>
<dbReference type="InterPro" id="IPR008331">
    <property type="entry name" value="Ferritin_DPS_dom"/>
</dbReference>
<dbReference type="InterPro" id="IPR020017">
    <property type="entry name" value="XapX_domain"/>
</dbReference>
<dbReference type="Pfam" id="PF00210">
    <property type="entry name" value="Ferritin"/>
    <property type="match status" value="1"/>
</dbReference>
<accession>A0ABM9EHH0</accession>
<comment type="caution">
    <text evidence="4">The sequence shown here is derived from an EMBL/GenBank/DDBJ whole genome shotgun (WGS) entry which is preliminary data.</text>
</comment>
<dbReference type="EC" id="1.16.3.1" evidence="4"/>
<dbReference type="PRINTS" id="PR01346">
    <property type="entry name" value="HELNAPAPROT"/>
</dbReference>
<gene>
    <name evidence="4" type="ORF">MES5069_680004</name>
</gene>
<dbReference type="PANTHER" id="PTHR42932:SF3">
    <property type="entry name" value="DNA PROTECTION DURING STARVATION PROTEIN"/>
    <property type="match status" value="1"/>
</dbReference>
<comment type="similarity">
    <text evidence="1 2">Belongs to the Dps family.</text>
</comment>
<dbReference type="SUPFAM" id="SSF47240">
    <property type="entry name" value="Ferritin-like"/>
    <property type="match status" value="1"/>
</dbReference>
<dbReference type="Proteomes" id="UP001153050">
    <property type="component" value="Unassembled WGS sequence"/>
</dbReference>
<evidence type="ECO:0000313" key="4">
    <source>
        <dbReference type="EMBL" id="CAH2408294.1"/>
    </source>
</evidence>
<dbReference type="CDD" id="cd01043">
    <property type="entry name" value="DPS"/>
    <property type="match status" value="1"/>
</dbReference>
<evidence type="ECO:0000259" key="3">
    <source>
        <dbReference type="Pfam" id="PF00210"/>
    </source>
</evidence>
<dbReference type="Gene3D" id="1.20.1260.10">
    <property type="match status" value="1"/>
</dbReference>
<feature type="domain" description="Ferritin/DPS" evidence="3">
    <location>
        <begin position="83"/>
        <end position="217"/>
    </location>
</feature>
<evidence type="ECO:0000256" key="2">
    <source>
        <dbReference type="RuleBase" id="RU003875"/>
    </source>
</evidence>
<name>A0ABM9EHH0_9HYPH</name>
<evidence type="ECO:0000313" key="5">
    <source>
        <dbReference type="Proteomes" id="UP001153050"/>
    </source>
</evidence>
<keyword evidence="5" id="KW-1185">Reference proteome</keyword>
<dbReference type="InterPro" id="IPR002177">
    <property type="entry name" value="DPS_DNA-bd"/>
</dbReference>
<sequence>MLPAALSTGSAVGIGYGLCGVRSPAPPAIALLGAARDAGGGTRRPSCPTPFRQPALRCPACPGAHPAAGITDLSSDVARDISAALNGLLADVFATYLKTKDFHWRMTGPHFPDYHLLLDEHGDQIYAMTDPVAERVRKIGGTTLRSIGQIARTQRIADNDAEYVEPQDMPAELRDDNLRLTSAMREVHNTCDGYHDLATASLLEVWIDETERRTWFLYEGYAGRGVRTGARDLLPPCRIPMPAGLA</sequence>
<dbReference type="PANTHER" id="PTHR42932">
    <property type="entry name" value="GENERAL STRESS PROTEIN 20U"/>
    <property type="match status" value="1"/>
</dbReference>
<dbReference type="InterPro" id="IPR012347">
    <property type="entry name" value="Ferritin-like"/>
</dbReference>